<feature type="signal peptide" evidence="2">
    <location>
        <begin position="1"/>
        <end position="28"/>
    </location>
</feature>
<dbReference type="EMBL" id="GGFM01008693">
    <property type="protein sequence ID" value="MBW29444.1"/>
    <property type="molecule type" value="Transcribed_RNA"/>
</dbReference>
<organism evidence="3">
    <name type="scientific">Anopheles braziliensis</name>
    <dbReference type="NCBI Taxonomy" id="58242"/>
    <lineage>
        <taxon>Eukaryota</taxon>
        <taxon>Metazoa</taxon>
        <taxon>Ecdysozoa</taxon>
        <taxon>Arthropoda</taxon>
        <taxon>Hexapoda</taxon>
        <taxon>Insecta</taxon>
        <taxon>Pterygota</taxon>
        <taxon>Neoptera</taxon>
        <taxon>Endopterygota</taxon>
        <taxon>Diptera</taxon>
        <taxon>Nematocera</taxon>
        <taxon>Culicoidea</taxon>
        <taxon>Culicidae</taxon>
        <taxon>Anophelinae</taxon>
        <taxon>Anopheles</taxon>
    </lineage>
</organism>
<sequence length="156" mass="16993">MIIRGWRRVVLSRFFYFFASHFIGACTALGNSLSQNSNTSGAGTGPGKKRNSNGSSSLVLQCHRYRWRGTGAKRRDLHPSIQPKNSTYYHRGGSGFALQIFTKEQHLEHTHGRGPSGLDLRRASKVGSGAAGRVVGGRRRCSVTAAGTARGYRTGR</sequence>
<evidence type="ECO:0000256" key="2">
    <source>
        <dbReference type="SAM" id="SignalP"/>
    </source>
</evidence>
<feature type="region of interest" description="Disordered" evidence="1">
    <location>
        <begin position="35"/>
        <end position="56"/>
    </location>
</feature>
<dbReference type="PROSITE" id="PS51257">
    <property type="entry name" value="PROKAR_LIPOPROTEIN"/>
    <property type="match status" value="1"/>
</dbReference>
<feature type="chain" id="PRO_5014811452" description="Secreted peptide" evidence="2">
    <location>
        <begin position="29"/>
        <end position="156"/>
    </location>
</feature>
<keyword evidence="2" id="KW-0732">Signal</keyword>
<proteinExistence type="predicted"/>
<protein>
    <recommendedName>
        <fullName evidence="4">Secreted peptide</fullName>
    </recommendedName>
</protein>
<accession>A0A2M3ZLL9</accession>
<evidence type="ECO:0000313" key="3">
    <source>
        <dbReference type="EMBL" id="MBW29444.1"/>
    </source>
</evidence>
<evidence type="ECO:0000256" key="1">
    <source>
        <dbReference type="SAM" id="MobiDB-lite"/>
    </source>
</evidence>
<reference evidence="3" key="1">
    <citation type="submission" date="2018-01" db="EMBL/GenBank/DDBJ databases">
        <title>An insight into the sialome of Amazonian anophelines.</title>
        <authorList>
            <person name="Ribeiro J.M."/>
            <person name="Scarpassa V."/>
            <person name="Calvo E."/>
        </authorList>
    </citation>
    <scope>NUCLEOTIDE SEQUENCE</scope>
    <source>
        <tissue evidence="3">Salivary glands</tissue>
    </source>
</reference>
<name>A0A2M3ZLL9_9DIPT</name>
<evidence type="ECO:0008006" key="4">
    <source>
        <dbReference type="Google" id="ProtNLM"/>
    </source>
</evidence>
<dbReference type="AlphaFoldDB" id="A0A2M3ZLL9"/>